<feature type="region of interest" description="Disordered" evidence="1">
    <location>
        <begin position="71"/>
        <end position="95"/>
    </location>
</feature>
<reference evidence="2 3" key="1">
    <citation type="submission" date="2024-08" db="EMBL/GenBank/DDBJ databases">
        <title>Insights into the chromosomal genome structure of Flemingia macrophylla.</title>
        <authorList>
            <person name="Ding Y."/>
            <person name="Zhao Y."/>
            <person name="Bi W."/>
            <person name="Wu M."/>
            <person name="Zhao G."/>
            <person name="Gong Y."/>
            <person name="Li W."/>
            <person name="Zhang P."/>
        </authorList>
    </citation>
    <scope>NUCLEOTIDE SEQUENCE [LARGE SCALE GENOMIC DNA]</scope>
    <source>
        <strain evidence="2">DYQJB</strain>
        <tissue evidence="2">Leaf</tissue>
    </source>
</reference>
<comment type="caution">
    <text evidence="2">The sequence shown here is derived from an EMBL/GenBank/DDBJ whole genome shotgun (WGS) entry which is preliminary data.</text>
</comment>
<accession>A0ABD1N7J5</accession>
<protein>
    <submittedName>
        <fullName evidence="2">Uncharacterized protein</fullName>
    </submittedName>
</protein>
<evidence type="ECO:0000256" key="1">
    <source>
        <dbReference type="SAM" id="MobiDB-lite"/>
    </source>
</evidence>
<dbReference type="EMBL" id="JBGMDY010000002">
    <property type="protein sequence ID" value="KAL2344024.1"/>
    <property type="molecule type" value="Genomic_DNA"/>
</dbReference>
<organism evidence="2 3">
    <name type="scientific">Flemingia macrophylla</name>
    <dbReference type="NCBI Taxonomy" id="520843"/>
    <lineage>
        <taxon>Eukaryota</taxon>
        <taxon>Viridiplantae</taxon>
        <taxon>Streptophyta</taxon>
        <taxon>Embryophyta</taxon>
        <taxon>Tracheophyta</taxon>
        <taxon>Spermatophyta</taxon>
        <taxon>Magnoliopsida</taxon>
        <taxon>eudicotyledons</taxon>
        <taxon>Gunneridae</taxon>
        <taxon>Pentapetalae</taxon>
        <taxon>rosids</taxon>
        <taxon>fabids</taxon>
        <taxon>Fabales</taxon>
        <taxon>Fabaceae</taxon>
        <taxon>Papilionoideae</taxon>
        <taxon>50 kb inversion clade</taxon>
        <taxon>NPAAA clade</taxon>
        <taxon>indigoferoid/millettioid clade</taxon>
        <taxon>Phaseoleae</taxon>
        <taxon>Flemingia</taxon>
    </lineage>
</organism>
<evidence type="ECO:0000313" key="3">
    <source>
        <dbReference type="Proteomes" id="UP001603857"/>
    </source>
</evidence>
<evidence type="ECO:0000313" key="2">
    <source>
        <dbReference type="EMBL" id="KAL2344024.1"/>
    </source>
</evidence>
<dbReference type="AlphaFoldDB" id="A0ABD1N7J5"/>
<keyword evidence="3" id="KW-1185">Reference proteome</keyword>
<proteinExistence type="predicted"/>
<sequence length="123" mass="13753">MGVSNKYLNPNLIFENLDQQWNHPQLCNSIRPLHASICPPCSDLASLHFDPSPVASDQSSMNLTVLWPRRFPNSPTSTAPRRSSNTNNHEISHSGEQCGFEAASKTLILYPNSLNEFSFAQRI</sequence>
<dbReference type="Proteomes" id="UP001603857">
    <property type="component" value="Unassembled WGS sequence"/>
</dbReference>
<feature type="compositionally biased region" description="Polar residues" evidence="1">
    <location>
        <begin position="73"/>
        <end position="89"/>
    </location>
</feature>
<name>A0ABD1N7J5_9FABA</name>
<gene>
    <name evidence="2" type="ORF">Fmac_005309</name>
</gene>